<keyword evidence="1" id="KW-0472">Membrane</keyword>
<feature type="transmembrane region" description="Helical" evidence="1">
    <location>
        <begin position="62"/>
        <end position="83"/>
    </location>
</feature>
<name>A0A939LU32_9CELL</name>
<evidence type="ECO:0000313" key="2">
    <source>
        <dbReference type="EMBL" id="MBO1753020.1"/>
    </source>
</evidence>
<keyword evidence="3" id="KW-1185">Reference proteome</keyword>
<accession>A0A939LU32</accession>
<protein>
    <submittedName>
        <fullName evidence="2">Uncharacterized protein</fullName>
    </submittedName>
</protein>
<dbReference type="RefSeq" id="WP_208056703.1">
    <property type="nucleotide sequence ID" value="NZ_JAGEMK010000009.1"/>
</dbReference>
<feature type="transmembrane region" description="Helical" evidence="1">
    <location>
        <begin position="263"/>
        <end position="288"/>
    </location>
</feature>
<sequence>MQTIIFAGVFTVLAVATWVRFTGTSTASRAAHGYARKVDLALEGELGERVAVRLAHRERTGALGAVVGVWLTVLLVATLGPGLVSDAEGYGVSSYGVIGVVMGFFAGHAVGYGVVAWREAMRPVPDGPRLARTTTPSVEDYVAPHERRGAWVAAGVSVLVAAGLALVHSSGIMDLGPMPWGAVVLAVLVPPLVVLLEELASRRVVARRQVAASTLELAWDDALRARTVRDLVTVALVIGCFGSIGLLGLVADGLEGGWPANPAVGLVNGLFLVLLGALVLTALISLVLDPQGHVRRRLWPVGQDGVRR</sequence>
<organism evidence="2 3">
    <name type="scientific">Actinotalea soli</name>
    <dbReference type="NCBI Taxonomy" id="2819234"/>
    <lineage>
        <taxon>Bacteria</taxon>
        <taxon>Bacillati</taxon>
        <taxon>Actinomycetota</taxon>
        <taxon>Actinomycetes</taxon>
        <taxon>Micrococcales</taxon>
        <taxon>Cellulomonadaceae</taxon>
        <taxon>Actinotalea</taxon>
    </lineage>
</organism>
<dbReference type="Proteomes" id="UP000664209">
    <property type="component" value="Unassembled WGS sequence"/>
</dbReference>
<evidence type="ECO:0000256" key="1">
    <source>
        <dbReference type="SAM" id="Phobius"/>
    </source>
</evidence>
<evidence type="ECO:0000313" key="3">
    <source>
        <dbReference type="Proteomes" id="UP000664209"/>
    </source>
</evidence>
<dbReference type="EMBL" id="JAGEMK010000009">
    <property type="protein sequence ID" value="MBO1753020.1"/>
    <property type="molecule type" value="Genomic_DNA"/>
</dbReference>
<proteinExistence type="predicted"/>
<feature type="transmembrane region" description="Helical" evidence="1">
    <location>
        <begin position="231"/>
        <end position="251"/>
    </location>
</feature>
<gene>
    <name evidence="2" type="ORF">J4G33_14500</name>
</gene>
<comment type="caution">
    <text evidence="2">The sequence shown here is derived from an EMBL/GenBank/DDBJ whole genome shotgun (WGS) entry which is preliminary data.</text>
</comment>
<keyword evidence="1" id="KW-0812">Transmembrane</keyword>
<feature type="transmembrane region" description="Helical" evidence="1">
    <location>
        <begin position="180"/>
        <end position="200"/>
    </location>
</feature>
<dbReference type="AlphaFoldDB" id="A0A939LU32"/>
<reference evidence="2" key="1">
    <citation type="submission" date="2021-03" db="EMBL/GenBank/DDBJ databases">
        <title>Actinotalea soli sp. nov., isolated from soil.</title>
        <authorList>
            <person name="Ping W."/>
            <person name="Zhang J."/>
        </authorList>
    </citation>
    <scope>NUCLEOTIDE SEQUENCE</scope>
    <source>
        <strain evidence="2">BY-33</strain>
    </source>
</reference>
<feature type="transmembrane region" description="Helical" evidence="1">
    <location>
        <begin position="150"/>
        <end position="168"/>
    </location>
</feature>
<feature type="transmembrane region" description="Helical" evidence="1">
    <location>
        <begin position="95"/>
        <end position="115"/>
    </location>
</feature>
<keyword evidence="1" id="KW-1133">Transmembrane helix</keyword>